<dbReference type="EMBL" id="FRFE01000001">
    <property type="protein sequence ID" value="SHO42938.1"/>
    <property type="molecule type" value="Genomic_DNA"/>
</dbReference>
<protein>
    <submittedName>
        <fullName evidence="1">Uncharacterized protein</fullName>
    </submittedName>
</protein>
<accession>A0A1M7XW51</accession>
<dbReference type="AlphaFoldDB" id="A0A1M7XW51"/>
<dbReference type="OrthoDB" id="5430968at2"/>
<dbReference type="Proteomes" id="UP000184603">
    <property type="component" value="Unassembled WGS sequence"/>
</dbReference>
<dbReference type="RefSeq" id="WP_073611584.1">
    <property type="nucleotide sequence ID" value="NZ_FRFE01000001.1"/>
</dbReference>
<name>A0A1M7XW51_9BACT</name>
<reference evidence="1 2" key="1">
    <citation type="submission" date="2016-12" db="EMBL/GenBank/DDBJ databases">
        <authorList>
            <person name="Song W.-J."/>
            <person name="Kurnit D.M."/>
        </authorList>
    </citation>
    <scope>NUCLEOTIDE SEQUENCE [LARGE SCALE GENOMIC DNA]</scope>
    <source>
        <strain evidence="1 2">DSM 18488</strain>
    </source>
</reference>
<organism evidence="1 2">
    <name type="scientific">Desulfopila aestuarii DSM 18488</name>
    <dbReference type="NCBI Taxonomy" id="1121416"/>
    <lineage>
        <taxon>Bacteria</taxon>
        <taxon>Pseudomonadati</taxon>
        <taxon>Thermodesulfobacteriota</taxon>
        <taxon>Desulfobulbia</taxon>
        <taxon>Desulfobulbales</taxon>
        <taxon>Desulfocapsaceae</taxon>
        <taxon>Desulfopila</taxon>
    </lineage>
</organism>
<evidence type="ECO:0000313" key="2">
    <source>
        <dbReference type="Proteomes" id="UP000184603"/>
    </source>
</evidence>
<evidence type="ECO:0000313" key="1">
    <source>
        <dbReference type="EMBL" id="SHO42938.1"/>
    </source>
</evidence>
<dbReference type="STRING" id="1121416.SAMN02745220_00221"/>
<keyword evidence="2" id="KW-1185">Reference proteome</keyword>
<gene>
    <name evidence="1" type="ORF">SAMN02745220_00221</name>
</gene>
<proteinExistence type="predicted"/>
<sequence>MMELVLPEHLAERITELYARMEDDYNKVAGALDFSCVGCPDNCCDSYFQHHTYVEWAYLWRGLRMLSDEKREKIQKWATDYREKCRQAESRGERPQVMCPLNEDGLCILYAHRLLVCRTHGVPARMRRPDGQMLRFPGCFRCQELVDEREKTGLKTPSVERTSLLMELAKIEQELLTYRRDLYPKVKMTIADMILEGPPTIPPHCEG</sequence>